<dbReference type="Proteomes" id="UP001152562">
    <property type="component" value="Unassembled WGS sequence"/>
</dbReference>
<proteinExistence type="predicted"/>
<keyword evidence="3" id="KW-1185">Reference proteome</keyword>
<name>A0A9P0SSQ1_PIEBR</name>
<protein>
    <submittedName>
        <fullName evidence="2">Uncharacterized protein</fullName>
    </submittedName>
</protein>
<comment type="caution">
    <text evidence="2">The sequence shown here is derived from an EMBL/GenBank/DDBJ whole genome shotgun (WGS) entry which is preliminary data.</text>
</comment>
<organism evidence="2 3">
    <name type="scientific">Pieris brassicae</name>
    <name type="common">White butterfly</name>
    <name type="synonym">Large white butterfly</name>
    <dbReference type="NCBI Taxonomy" id="7116"/>
    <lineage>
        <taxon>Eukaryota</taxon>
        <taxon>Metazoa</taxon>
        <taxon>Ecdysozoa</taxon>
        <taxon>Arthropoda</taxon>
        <taxon>Hexapoda</taxon>
        <taxon>Insecta</taxon>
        <taxon>Pterygota</taxon>
        <taxon>Neoptera</taxon>
        <taxon>Endopterygota</taxon>
        <taxon>Lepidoptera</taxon>
        <taxon>Glossata</taxon>
        <taxon>Ditrysia</taxon>
        <taxon>Papilionoidea</taxon>
        <taxon>Pieridae</taxon>
        <taxon>Pierinae</taxon>
        <taxon>Pieris</taxon>
    </lineage>
</organism>
<keyword evidence="1" id="KW-0732">Signal</keyword>
<feature type="chain" id="PRO_5040355707" evidence="1">
    <location>
        <begin position="20"/>
        <end position="174"/>
    </location>
</feature>
<evidence type="ECO:0000256" key="1">
    <source>
        <dbReference type="SAM" id="SignalP"/>
    </source>
</evidence>
<evidence type="ECO:0000313" key="3">
    <source>
        <dbReference type="Proteomes" id="UP001152562"/>
    </source>
</evidence>
<dbReference type="EMBL" id="CALOZG010000001">
    <property type="protein sequence ID" value="CAH3882927.1"/>
    <property type="molecule type" value="Genomic_DNA"/>
</dbReference>
<feature type="signal peptide" evidence="1">
    <location>
        <begin position="1"/>
        <end position="19"/>
    </location>
</feature>
<sequence length="174" mass="20635">MLFLRINTFGLLTLLVVEHQCVLEMVMERFELDVVNASYFKELKFTVRKYSRTSKRYLNAYAIIVKPLGKNMMVTATFEEYLHNEYKPTFIHLDFKWCDLLESSYMRLKERYGIPCPTIPMEYNVPNMTIYTELFPETFPIRQGRIRIRAYEASPPIAIASGYLYATFTKKLKH</sequence>
<dbReference type="AlphaFoldDB" id="A0A9P0SSQ1"/>
<accession>A0A9P0SSQ1</accession>
<evidence type="ECO:0000313" key="2">
    <source>
        <dbReference type="EMBL" id="CAH3882927.1"/>
    </source>
</evidence>
<gene>
    <name evidence="2" type="ORF">PIBRA_LOCUS687</name>
</gene>
<reference evidence="2" key="1">
    <citation type="submission" date="2022-05" db="EMBL/GenBank/DDBJ databases">
        <authorList>
            <person name="Okamura Y."/>
        </authorList>
    </citation>
    <scope>NUCLEOTIDE SEQUENCE</scope>
</reference>